<gene>
    <name evidence="1" type="ORF">BTUL_0046g00550</name>
</gene>
<evidence type="ECO:0000313" key="2">
    <source>
        <dbReference type="Proteomes" id="UP000297777"/>
    </source>
</evidence>
<protein>
    <submittedName>
        <fullName evidence="1">Uncharacterized protein</fullName>
    </submittedName>
</protein>
<organism evidence="1 2">
    <name type="scientific">Botrytis tulipae</name>
    <dbReference type="NCBI Taxonomy" id="87230"/>
    <lineage>
        <taxon>Eukaryota</taxon>
        <taxon>Fungi</taxon>
        <taxon>Dikarya</taxon>
        <taxon>Ascomycota</taxon>
        <taxon>Pezizomycotina</taxon>
        <taxon>Leotiomycetes</taxon>
        <taxon>Helotiales</taxon>
        <taxon>Sclerotiniaceae</taxon>
        <taxon>Botrytis</taxon>
    </lineage>
</organism>
<keyword evidence="2" id="KW-1185">Reference proteome</keyword>
<proteinExistence type="predicted"/>
<dbReference type="Proteomes" id="UP000297777">
    <property type="component" value="Unassembled WGS sequence"/>
</dbReference>
<accession>A0A4Z1ERB9</accession>
<reference evidence="1 2" key="1">
    <citation type="submission" date="2017-12" db="EMBL/GenBank/DDBJ databases">
        <title>Comparative genomics of Botrytis spp.</title>
        <authorList>
            <person name="Valero-Jimenez C.A."/>
            <person name="Tapia P."/>
            <person name="Veloso J."/>
            <person name="Silva-Moreno E."/>
            <person name="Staats M."/>
            <person name="Valdes J.H."/>
            <person name="Van Kan J.A.L."/>
        </authorList>
    </citation>
    <scope>NUCLEOTIDE SEQUENCE [LARGE SCALE GENOMIC DNA]</scope>
    <source>
        <strain evidence="1 2">Bt9001</strain>
    </source>
</reference>
<dbReference type="EMBL" id="PQXH01000046">
    <property type="protein sequence ID" value="TGO14964.1"/>
    <property type="molecule type" value="Genomic_DNA"/>
</dbReference>
<name>A0A4Z1ERB9_9HELO</name>
<evidence type="ECO:0000313" key="1">
    <source>
        <dbReference type="EMBL" id="TGO14964.1"/>
    </source>
</evidence>
<dbReference type="AlphaFoldDB" id="A0A4Z1ERB9"/>
<comment type="caution">
    <text evidence="1">The sequence shown here is derived from an EMBL/GenBank/DDBJ whole genome shotgun (WGS) entry which is preliminary data.</text>
</comment>
<sequence>MDSGLNIEWHAHLLKKEVLFIQTFQEIGGYFSESSNVVRTISAEELVVAVHAQGGHVSFESMTGAKVAIHIS</sequence>